<protein>
    <recommendedName>
        <fullName evidence="1">Replication initiator protein RctB central region domain-containing protein</fullName>
    </recommendedName>
</protein>
<evidence type="ECO:0000313" key="3">
    <source>
        <dbReference type="Proteomes" id="UP000315115"/>
    </source>
</evidence>
<proteinExistence type="predicted"/>
<feature type="domain" description="Replication initiator protein RctB central region" evidence="1">
    <location>
        <begin position="216"/>
        <end position="471"/>
    </location>
</feature>
<geneLocation type="plasmid" evidence="3">
    <name>pam7 dna</name>
</geneLocation>
<accession>A0A510IFS8</accession>
<dbReference type="Pfam" id="PF11826">
    <property type="entry name" value="RctB_central"/>
    <property type="match status" value="1"/>
</dbReference>
<organism evidence="2 3">
    <name type="scientific">Vibrio rotiferianus</name>
    <dbReference type="NCBI Taxonomy" id="190895"/>
    <lineage>
        <taxon>Bacteria</taxon>
        <taxon>Pseudomonadati</taxon>
        <taxon>Pseudomonadota</taxon>
        <taxon>Gammaproteobacteria</taxon>
        <taxon>Vibrionales</taxon>
        <taxon>Vibrionaceae</taxon>
        <taxon>Vibrio</taxon>
    </lineage>
</organism>
<dbReference type="EMBL" id="AP019800">
    <property type="protein sequence ID" value="BBL92397.1"/>
    <property type="molecule type" value="Genomic_DNA"/>
</dbReference>
<dbReference type="InterPro" id="IPR021781">
    <property type="entry name" value="RctB_central_dom"/>
</dbReference>
<dbReference type="Proteomes" id="UP000315115">
    <property type="component" value="Plasmid pAM7"/>
</dbReference>
<reference evidence="3" key="1">
    <citation type="submission" date="2019-07" db="EMBL/GenBank/DDBJ databases">
        <title>Complete Genome Sequences of Vibrion rotiferianus strain AM7.</title>
        <authorList>
            <person name="Miyazaki K."/>
            <person name="Wiseschart A."/>
            <person name="Pootanakit K."/>
            <person name="Ishimori K."/>
            <person name="Kitahara K."/>
        </authorList>
    </citation>
    <scope>NUCLEOTIDE SEQUENCE [LARGE SCALE GENOMIC DNA]</scope>
    <source>
        <strain evidence="3">AM7</strain>
        <plasmid evidence="3">pam7 dna</plasmid>
    </source>
</reference>
<evidence type="ECO:0000259" key="1">
    <source>
        <dbReference type="Pfam" id="PF11826"/>
    </source>
</evidence>
<dbReference type="RefSeq" id="WP_143694352.1">
    <property type="nucleotide sequence ID" value="NZ_AP019800.1"/>
</dbReference>
<keyword evidence="2" id="KW-0614">Plasmid</keyword>
<dbReference type="AlphaFoldDB" id="A0A510IFS8"/>
<sequence>MTIELVDLIDLNEIQSVKRKKSFIHYLGHEVDLLTVIDQYESKLKLAPKAKIVLHYLLSASAKHINKSVANTVLFDEITKLYKTPPASLRAYVADFLNKGILKSIPCSYNGTNEHSITVYEFSTPELLAISASSLKLDTSKNSNDKSSRESVTSLLSKHKLSHEDVEVQQHMMPTGWYYHDKVIPVEFLALAPKTAVGKRSDKRVFTHRSGNNVTAKYEIDARAHTQITTQFAFQVLNAILNLAIAFNAKMLRTKRYEKAFQEISVPIKMVHLMNILGVTDSGPMRSSIYRSILELRETIYNWSDLLGQTLDNRSKAFKTKDFQYIVGLETNASIAPKYDNNGNLTTKPSLFIITLHQTIITELSDLKLLFGIPSKIAIGNPLTFLFYLTLRRERVEKDSLLLETVKEKMFYMGSAAQLQRELLKDLDRLYKFDEHSNLVNDSSFQYNLCGYHLRFGTNPDGEKLVYVVVDPEEMIQLTGAKYDESKGNLNAPTLPNPIYGNQETVKSTIQNSKIKVFTNDLKRDFIIASTRRSALYKKFTIGGGEYLLSAYDSTDHLEKISHIMSMYIDVEEDIAMATLLKLQKELKMVSYGSLVVDEQLFFQLKEYIAINFNINLTVQELLDSVKSYRLNNIKKWCEGNLEYVAAQVYSDLLDKDPSLYDEEPL</sequence>
<gene>
    <name evidence="2" type="ORF">VroAM7_50500</name>
</gene>
<name>A0A510IFS8_9VIBR</name>
<evidence type="ECO:0000313" key="2">
    <source>
        <dbReference type="EMBL" id="BBL92397.1"/>
    </source>
</evidence>